<dbReference type="PROSITE" id="PS51257">
    <property type="entry name" value="PROKAR_LIPOPROTEIN"/>
    <property type="match status" value="1"/>
</dbReference>
<name>G1WEW8_9BACT</name>
<dbReference type="RefSeq" id="WP_004381503.1">
    <property type="nucleotide sequence ID" value="NZ_JH114217.1"/>
</dbReference>
<feature type="chain" id="PRO_5003424958" evidence="1">
    <location>
        <begin position="23"/>
        <end position="556"/>
    </location>
</feature>
<dbReference type="PATRIC" id="fig|702438.4.peg.2522"/>
<evidence type="ECO:0000313" key="3">
    <source>
        <dbReference type="Proteomes" id="UP000005141"/>
    </source>
</evidence>
<evidence type="ECO:0000256" key="1">
    <source>
        <dbReference type="SAM" id="SignalP"/>
    </source>
</evidence>
<sequence length="556" mass="61066">MKRSLITFGILFSLCLSMGLFTACSTEEEQAQPRQNLVNLAAKGKIILSMQDFNTAREITRAVQAPTDTQVVDLDNGMTAEISVERGRKRKTAATRASDILNGHFNLYALNPATNQRVGNLLKGTVKTTYTWISTPTPGFPWGHQEAIITFTPDGGLSLMLAPGTYKFVCYNDAVEDDGTNLTIKNSVDNPLIGSTTATIPANSIEYKVDIEMKHPAVRCLVSLKNLIGSGEPTAGFVNMKGRLNATTTKAIQYSADLTSKTVIPGTDILDFPFGANNTIENNIYLYVLPGVGTDMKLEFYNGTCYYNSVGTLKTSLAKLGTMSANDDYKLNIKINPSYKYLFNDGTTGYLRDKGTRTPIGIVVRRKTAVEKGLAVALNLASTSQERAFTSGYLSGVYTYYVNKRVISTLTDAFTDMDGYAYTWDANTSSNNEVKAFSDKYPAFKLAANYNPGVPTSGIGQWFLPSLGQIKLMMTTIGFSRKLMSNQDMQGWAYEALNYGFSKAGASNPPVKDGWMQSVCSSTRRGNYSFWYYWANSSNGFYDSSVSAYVLPFVEF</sequence>
<dbReference type="HOGENOM" id="CLU_028180_0_0_10"/>
<evidence type="ECO:0000313" key="2">
    <source>
        <dbReference type="EMBL" id="EGV28968.1"/>
    </source>
</evidence>
<reference evidence="2 3" key="1">
    <citation type="submission" date="2011-07" db="EMBL/GenBank/DDBJ databases">
        <title>The Genome Sequence of Prevotella oulorum F0390.</title>
        <authorList>
            <consortium name="The Broad Institute Genome Sequencing Platform"/>
            <consortium name="The Broad Institute Genome Sequencing Center for Infectious Disease"/>
            <person name="Earl A."/>
            <person name="Ward D."/>
            <person name="Feldgarden M."/>
            <person name="Gevers D."/>
            <person name="Izard J."/>
            <person name="Ganesan A."/>
            <person name="Baranova O.V."/>
            <person name="Blanton J.M."/>
            <person name="Tanner A.C."/>
            <person name="Dewhirst F.E."/>
            <person name="Young S.K."/>
            <person name="Zeng Q."/>
            <person name="Gargeya S."/>
            <person name="Fitzgerald M."/>
            <person name="Haas B."/>
            <person name="Abouelleil A."/>
            <person name="Alvarado L."/>
            <person name="Arachchi H.M."/>
            <person name="Berlin A."/>
            <person name="Brown A."/>
            <person name="Chapman S.B."/>
            <person name="Chen Z."/>
            <person name="Dunbar C."/>
            <person name="Freedman E."/>
            <person name="Gearin G."/>
            <person name="Gellesch M."/>
            <person name="Goldberg J."/>
            <person name="Griggs A."/>
            <person name="Gujja S."/>
            <person name="Heiman D."/>
            <person name="Howarth C."/>
            <person name="Larson L."/>
            <person name="Lui A."/>
            <person name="MacDonald P.J.P."/>
            <person name="Mehta T."/>
            <person name="Montmayeur A."/>
            <person name="Murphy C."/>
            <person name="Neiman D."/>
            <person name="Pearson M."/>
            <person name="Priest M."/>
            <person name="Roberts A."/>
            <person name="Saif S."/>
            <person name="Shea T."/>
            <person name="Shenoy N."/>
            <person name="Sisk P."/>
            <person name="Stolte C."/>
            <person name="Sykes S."/>
            <person name="Wortman J."/>
            <person name="Nusbaum C."/>
            <person name="Birren B."/>
        </authorList>
    </citation>
    <scope>NUCLEOTIDE SEQUENCE [LARGE SCALE GENOMIC DNA]</scope>
    <source>
        <strain evidence="2 3">F0390</strain>
    </source>
</reference>
<accession>G1WEW8</accession>
<proteinExistence type="predicted"/>
<dbReference type="EMBL" id="ADGI01000066">
    <property type="protein sequence ID" value="EGV28968.1"/>
    <property type="molecule type" value="Genomic_DNA"/>
</dbReference>
<comment type="caution">
    <text evidence="2">The sequence shown here is derived from an EMBL/GenBank/DDBJ whole genome shotgun (WGS) entry which is preliminary data.</text>
</comment>
<feature type="signal peptide" evidence="1">
    <location>
        <begin position="1"/>
        <end position="22"/>
    </location>
</feature>
<dbReference type="AlphaFoldDB" id="G1WEW8"/>
<dbReference type="GeneID" id="95426930"/>
<keyword evidence="3" id="KW-1185">Reference proteome</keyword>
<protein>
    <submittedName>
        <fullName evidence="2">Uncharacterized protein</fullName>
    </submittedName>
</protein>
<dbReference type="OrthoDB" id="1073006at2"/>
<gene>
    <name evidence="2" type="ORF">HMPREF9431_02405</name>
</gene>
<organism evidence="2 3">
    <name type="scientific">Segatella oulorum F0390</name>
    <dbReference type="NCBI Taxonomy" id="702438"/>
    <lineage>
        <taxon>Bacteria</taxon>
        <taxon>Pseudomonadati</taxon>
        <taxon>Bacteroidota</taxon>
        <taxon>Bacteroidia</taxon>
        <taxon>Bacteroidales</taxon>
        <taxon>Prevotellaceae</taxon>
        <taxon>Segatella</taxon>
    </lineage>
</organism>
<keyword evidence="1" id="KW-0732">Signal</keyword>
<dbReference type="Proteomes" id="UP000005141">
    <property type="component" value="Unassembled WGS sequence"/>
</dbReference>